<dbReference type="InterPro" id="IPR035986">
    <property type="entry name" value="PKD_dom_sf"/>
</dbReference>
<dbReference type="GeneID" id="65096138"/>
<feature type="compositionally biased region" description="Acidic residues" evidence="1">
    <location>
        <begin position="1"/>
        <end position="33"/>
    </location>
</feature>
<feature type="region of interest" description="Disordered" evidence="1">
    <location>
        <begin position="1"/>
        <end position="53"/>
    </location>
</feature>
<name>A0A8E7B312_9EURY</name>
<organism evidence="4 5">
    <name type="scientific">Methanospirillum purgamenti</name>
    <dbReference type="NCBI Taxonomy" id="2834276"/>
    <lineage>
        <taxon>Archaea</taxon>
        <taxon>Methanobacteriati</taxon>
        <taxon>Methanobacteriota</taxon>
        <taxon>Stenosarchaea group</taxon>
        <taxon>Methanomicrobia</taxon>
        <taxon>Methanomicrobiales</taxon>
        <taxon>Methanospirillaceae</taxon>
        <taxon>Methanospirillum</taxon>
    </lineage>
</organism>
<keyword evidence="2" id="KW-0472">Membrane</keyword>
<sequence length="487" mass="52986">MKDEEDMLELLDDEGTADQLDLELDEPDEDSFPESENIKNSAAPEADDSEESGGRELEIDIRLIIIAIVAIAAIILAGVFFVMPMLMPSGPPVVVITPSQTGEDIYLYYEEGPDLHQQDVKFTLDGAQIPQEKLSMMGGYSWPWPHGAVLKIDTSGYPKPATVALVYTKGDGEILLYSTSANPTPTPTPTPTPEPTPEPVLTPEVLIPTQNMTVSNNTSEQMPLYDLARETGLIKFDAMPTMGIQPLVVQFADQTQVCAQNRSWSFGDGMTSNTRYPEHIYPFPGTYIASLDMVFCDPDEASLSPDKEIVVFPIVRQDTLLSGPGSASIDAGGQLFFTVKGPGMLIRVGGKDYYLNKDDLVRIDLNDGGTGSISIINNAIVQFNFENVTIWVNGKEFESGWLTNININQYGKIAASDITMRFTAQQPGLKGLVNGEPVIQAESGQTVVLHNVGPDSTGKLLYSVQDGAGFNFRGGIESYEITTPLLQ</sequence>
<keyword evidence="5" id="KW-1185">Reference proteome</keyword>
<evidence type="ECO:0000259" key="3">
    <source>
        <dbReference type="PROSITE" id="PS50093"/>
    </source>
</evidence>
<dbReference type="PROSITE" id="PS50093">
    <property type="entry name" value="PKD"/>
    <property type="match status" value="1"/>
</dbReference>
<feature type="domain" description="PKD" evidence="3">
    <location>
        <begin position="264"/>
        <end position="291"/>
    </location>
</feature>
<keyword evidence="2" id="KW-0812">Transmembrane</keyword>
<feature type="transmembrane region" description="Helical" evidence="2">
    <location>
        <begin position="63"/>
        <end position="87"/>
    </location>
</feature>
<feature type="region of interest" description="Disordered" evidence="1">
    <location>
        <begin position="180"/>
        <end position="199"/>
    </location>
</feature>
<protein>
    <recommendedName>
        <fullName evidence="3">PKD domain-containing protein</fullName>
    </recommendedName>
</protein>
<evidence type="ECO:0000313" key="4">
    <source>
        <dbReference type="EMBL" id="QVV89522.1"/>
    </source>
</evidence>
<dbReference type="Pfam" id="PF18911">
    <property type="entry name" value="PKD_4"/>
    <property type="match status" value="1"/>
</dbReference>
<dbReference type="KEGG" id="mrtj:KHC33_03100"/>
<feature type="compositionally biased region" description="Pro residues" evidence="1">
    <location>
        <begin position="184"/>
        <end position="199"/>
    </location>
</feature>
<reference evidence="4 5" key="1">
    <citation type="submission" date="2021-05" db="EMBL/GenBank/DDBJ databases">
        <title>A novel Methanospirillum isolate from a pyrite-forming mixed culture.</title>
        <authorList>
            <person name="Bunk B."/>
            <person name="Sproer C."/>
            <person name="Spring S."/>
            <person name="Pester M."/>
        </authorList>
    </citation>
    <scope>NUCLEOTIDE SEQUENCE [LARGE SCALE GENOMIC DNA]</scope>
    <source>
        <strain evidence="4 5">J.3.6.1-F.2.7.3</strain>
    </source>
</reference>
<evidence type="ECO:0000256" key="2">
    <source>
        <dbReference type="SAM" id="Phobius"/>
    </source>
</evidence>
<proteinExistence type="predicted"/>
<dbReference type="CDD" id="cd00146">
    <property type="entry name" value="PKD"/>
    <property type="match status" value="1"/>
</dbReference>
<evidence type="ECO:0000313" key="5">
    <source>
        <dbReference type="Proteomes" id="UP000680656"/>
    </source>
</evidence>
<dbReference type="AlphaFoldDB" id="A0A8E7B312"/>
<dbReference type="InterPro" id="IPR000601">
    <property type="entry name" value="PKD_dom"/>
</dbReference>
<dbReference type="InterPro" id="IPR013783">
    <property type="entry name" value="Ig-like_fold"/>
</dbReference>
<dbReference type="EMBL" id="CP075546">
    <property type="protein sequence ID" value="QVV89522.1"/>
    <property type="molecule type" value="Genomic_DNA"/>
</dbReference>
<dbReference type="Gene3D" id="2.60.40.10">
    <property type="entry name" value="Immunoglobulins"/>
    <property type="match status" value="1"/>
</dbReference>
<evidence type="ECO:0000256" key="1">
    <source>
        <dbReference type="SAM" id="MobiDB-lite"/>
    </source>
</evidence>
<dbReference type="RefSeq" id="WP_214420316.1">
    <property type="nucleotide sequence ID" value="NZ_CP075546.1"/>
</dbReference>
<gene>
    <name evidence="4" type="ORF">KHC33_03100</name>
</gene>
<keyword evidence="2" id="KW-1133">Transmembrane helix</keyword>
<dbReference type="Proteomes" id="UP000680656">
    <property type="component" value="Chromosome"/>
</dbReference>
<dbReference type="SUPFAM" id="SSF49299">
    <property type="entry name" value="PKD domain"/>
    <property type="match status" value="1"/>
</dbReference>
<accession>A0A8E7B312</accession>